<name>A0A1M7LA77_RUMFL</name>
<evidence type="ECO:0000313" key="2">
    <source>
        <dbReference type="Proteomes" id="UP000184394"/>
    </source>
</evidence>
<evidence type="ECO:0000313" key="1">
    <source>
        <dbReference type="EMBL" id="SHM74973.1"/>
    </source>
</evidence>
<organism evidence="1 2">
    <name type="scientific">Ruminococcus flavefaciens</name>
    <dbReference type="NCBI Taxonomy" id="1265"/>
    <lineage>
        <taxon>Bacteria</taxon>
        <taxon>Bacillati</taxon>
        <taxon>Bacillota</taxon>
        <taxon>Clostridia</taxon>
        <taxon>Eubacteriales</taxon>
        <taxon>Oscillospiraceae</taxon>
        <taxon>Ruminococcus</taxon>
    </lineage>
</organism>
<dbReference type="AlphaFoldDB" id="A0A1M7LA77"/>
<accession>A0A1M7LA77</accession>
<protein>
    <submittedName>
        <fullName evidence="1">Uncharacterized protein</fullName>
    </submittedName>
</protein>
<dbReference type="Proteomes" id="UP000184394">
    <property type="component" value="Unassembled WGS sequence"/>
</dbReference>
<dbReference type="EMBL" id="FRCT01000012">
    <property type="protein sequence ID" value="SHM74973.1"/>
    <property type="molecule type" value="Genomic_DNA"/>
</dbReference>
<proteinExistence type="predicted"/>
<sequence length="276" mass="30980">MDKSILDKINKFTRRTLSENEVYVFSVILCDNDIDRDCERFSEKALDTLREKFIGKTGIFDHDTSTANQNARIFDTELITDDSRLTQYGKPYVYLKAMAYMVRTDENKNLIAEIDGGIKKEVSISCSAARRICSVCGNDKNINTCNHVKGKIYGGKLCHNVLDDITDAYEWSFVAVPAQVNAGVTKKYSDDTAVKSQARDIQLCDDELRRDIRRFAYFAGGRAAADIASISAANMNTQQLIALRKSFEAQCGKAKTEVQLEYSAKSEDTAESFTMK</sequence>
<gene>
    <name evidence="1" type="ORF">SAMN04487860_11282</name>
</gene>
<reference evidence="1 2" key="1">
    <citation type="submission" date="2016-11" db="EMBL/GenBank/DDBJ databases">
        <authorList>
            <person name="Jaros S."/>
            <person name="Januszkiewicz K."/>
            <person name="Wedrychowicz H."/>
        </authorList>
    </citation>
    <scope>NUCLEOTIDE SEQUENCE [LARGE SCALE GENOMIC DNA]</scope>
    <source>
        <strain evidence="1 2">Y1</strain>
    </source>
</reference>
<dbReference type="OrthoDB" id="6064658at2"/>